<dbReference type="GO" id="GO:0015562">
    <property type="term" value="F:efflux transmembrane transporter activity"/>
    <property type="evidence" value="ECO:0007669"/>
    <property type="project" value="InterPro"/>
</dbReference>
<protein>
    <submittedName>
        <fullName evidence="3">TolC family protein</fullName>
    </submittedName>
</protein>
<reference evidence="3 4" key="1">
    <citation type="submission" date="2020-04" db="EMBL/GenBank/DDBJ databases">
        <title>Chitinophaga sp. G-6-1-13 sp. nov., isolated from soil.</title>
        <authorList>
            <person name="Dahal R.H."/>
            <person name="Chaudhary D.K."/>
        </authorList>
    </citation>
    <scope>NUCLEOTIDE SEQUENCE [LARGE SCALE GENOMIC DNA]</scope>
    <source>
        <strain evidence="3 4">G-6-1-13</strain>
    </source>
</reference>
<dbReference type="AlphaFoldDB" id="A0A848GHM2"/>
<keyword evidence="2" id="KW-0472">Membrane</keyword>
<keyword evidence="2" id="KW-0564">Palmitate</keyword>
<dbReference type="InterPro" id="IPR010131">
    <property type="entry name" value="MdtP/NodT-like"/>
</dbReference>
<dbReference type="GO" id="GO:0005886">
    <property type="term" value="C:plasma membrane"/>
    <property type="evidence" value="ECO:0007669"/>
    <property type="project" value="UniProtKB-SubCell"/>
</dbReference>
<dbReference type="InterPro" id="IPR003423">
    <property type="entry name" value="OMP_efflux"/>
</dbReference>
<dbReference type="Proteomes" id="UP000583266">
    <property type="component" value="Unassembled WGS sequence"/>
</dbReference>
<sequence>MKDIYKWWVLPIMTVFLVSCKITQKYQRPDMQVNGLYRDRLDTDTSSIGVMPWDTFFTDSLLRQLIIKGIDQNLDLKKGIERIRASRAAFIQSKAAFLPDVAGSAGVSRSRLSYPKGFGIITSTTQYDVGINASWEADIWNKLGSAKRTAFAQLLKEEAARKVVQTQIVADIAGNYYLLLALDQQLDVLEKTVLNRKEDARAMKVLRESNVVNGAAVVQSEANQYAAEVEVPKLKRQIRAAENAINVLLADPPGIVRRSSLAEQQINTASLQIGVPAMLLKNRPDVQQAEYAFRAAFENTNIARTYFYPSFNITGAIGFSSYSFKEWFSAAGFFANIAAGLAQPILNKGQNKARLEIARSRQQESLLNYQQSLIIAGQEVSDALYDYHTAADQQIIRYKQLKALEKSVDFTKKLLRYSTTTNYTDVLTSEQNLLSAQLDNINDRLSEWRALINLYRALGGGWQ</sequence>
<evidence type="ECO:0000256" key="1">
    <source>
        <dbReference type="ARBA" id="ARBA00007613"/>
    </source>
</evidence>
<keyword evidence="2" id="KW-1134">Transmembrane beta strand</keyword>
<dbReference type="RefSeq" id="WP_169224385.1">
    <property type="nucleotide sequence ID" value="NZ_JABBGC010000001.1"/>
</dbReference>
<proteinExistence type="inferred from homology"/>
<comment type="similarity">
    <text evidence="1 2">Belongs to the outer membrane factor (OMF) (TC 1.B.17) family.</text>
</comment>
<keyword evidence="4" id="KW-1185">Reference proteome</keyword>
<evidence type="ECO:0000256" key="2">
    <source>
        <dbReference type="RuleBase" id="RU362097"/>
    </source>
</evidence>
<dbReference type="SUPFAM" id="SSF56954">
    <property type="entry name" value="Outer membrane efflux proteins (OEP)"/>
    <property type="match status" value="1"/>
</dbReference>
<keyword evidence="2" id="KW-0449">Lipoprotein</keyword>
<dbReference type="PANTHER" id="PTHR30203:SF33">
    <property type="entry name" value="BLR4455 PROTEIN"/>
    <property type="match status" value="1"/>
</dbReference>
<dbReference type="Gene3D" id="1.20.1600.10">
    <property type="entry name" value="Outer membrane efflux proteins (OEP)"/>
    <property type="match status" value="1"/>
</dbReference>
<comment type="caution">
    <text evidence="3">The sequence shown here is derived from an EMBL/GenBank/DDBJ whole genome shotgun (WGS) entry which is preliminary data.</text>
</comment>
<dbReference type="Gene3D" id="2.20.200.10">
    <property type="entry name" value="Outer membrane efflux proteins (OEP)"/>
    <property type="match status" value="1"/>
</dbReference>
<dbReference type="PROSITE" id="PS51257">
    <property type="entry name" value="PROKAR_LIPOPROTEIN"/>
    <property type="match status" value="1"/>
</dbReference>
<evidence type="ECO:0000313" key="3">
    <source>
        <dbReference type="EMBL" id="NML37317.1"/>
    </source>
</evidence>
<gene>
    <name evidence="3" type="ORF">HHL17_08910</name>
</gene>
<dbReference type="NCBIfam" id="TIGR01845">
    <property type="entry name" value="outer_NodT"/>
    <property type="match status" value="1"/>
</dbReference>
<comment type="subcellular location">
    <subcellularLocation>
        <location evidence="2">Cell membrane</location>
        <topology evidence="2">Lipid-anchor</topology>
    </subcellularLocation>
</comment>
<dbReference type="EMBL" id="JABBGC010000001">
    <property type="protein sequence ID" value="NML37317.1"/>
    <property type="molecule type" value="Genomic_DNA"/>
</dbReference>
<dbReference type="Pfam" id="PF02321">
    <property type="entry name" value="OEP"/>
    <property type="match status" value="2"/>
</dbReference>
<evidence type="ECO:0000313" key="4">
    <source>
        <dbReference type="Proteomes" id="UP000583266"/>
    </source>
</evidence>
<organism evidence="3 4">
    <name type="scientific">Chitinophaga fulva</name>
    <dbReference type="NCBI Taxonomy" id="2728842"/>
    <lineage>
        <taxon>Bacteria</taxon>
        <taxon>Pseudomonadati</taxon>
        <taxon>Bacteroidota</taxon>
        <taxon>Chitinophagia</taxon>
        <taxon>Chitinophagales</taxon>
        <taxon>Chitinophagaceae</taxon>
        <taxon>Chitinophaga</taxon>
    </lineage>
</organism>
<dbReference type="PANTHER" id="PTHR30203">
    <property type="entry name" value="OUTER MEMBRANE CATION EFFLUX PROTEIN"/>
    <property type="match status" value="1"/>
</dbReference>
<name>A0A848GHM2_9BACT</name>
<keyword evidence="2" id="KW-0812">Transmembrane</keyword>
<accession>A0A848GHM2</accession>